<evidence type="ECO:0000256" key="3">
    <source>
        <dbReference type="ARBA" id="ARBA00004496"/>
    </source>
</evidence>
<evidence type="ECO:0000256" key="11">
    <source>
        <dbReference type="ARBA" id="ARBA00023242"/>
    </source>
</evidence>
<evidence type="ECO:0000256" key="9">
    <source>
        <dbReference type="ARBA" id="ARBA00022843"/>
    </source>
</evidence>
<dbReference type="GO" id="GO:0000082">
    <property type="term" value="P:G1/S transition of mitotic cell cycle"/>
    <property type="evidence" value="ECO:0007669"/>
    <property type="project" value="TreeGrafter"/>
</dbReference>
<dbReference type="AlphaFoldDB" id="A0A553QNB4"/>
<keyword evidence="11" id="KW-0539">Nucleus</keyword>
<sequence>MSNVRLSNGSPTLERMEARLADQSKPSACRSLFGPVDHEELKRDFQRTMKAMADASAENWDFDFDTHTPRPGGRFQWEALDIRSVPGFYSRSERGKTASGVIDDVVDVNGNLDCPVTEETAETPETHREPRKRVACPGALVMPQQTRSHLYRRHDPDTPKTPKNKKTLEPHTNINTLSPQTDVFGSRTAFADLKPKCQHDLEYKWTDKIKHIKL</sequence>
<evidence type="ECO:0000313" key="19">
    <source>
        <dbReference type="Proteomes" id="UP000316079"/>
    </source>
</evidence>
<evidence type="ECO:0000256" key="10">
    <source>
        <dbReference type="ARBA" id="ARBA00023013"/>
    </source>
</evidence>
<comment type="caution">
    <text evidence="18">The sequence shown here is derived from an EMBL/GenBank/DDBJ whole genome shotgun (WGS) entry which is preliminary data.</text>
</comment>
<comment type="subcellular location">
    <subcellularLocation>
        <location evidence="3">Cytoplasm</location>
    </subcellularLocation>
    <subcellularLocation>
        <location evidence="2">Endosome</location>
    </subcellularLocation>
    <subcellularLocation>
        <location evidence="1">Nucleus</location>
    </subcellularLocation>
</comment>
<keyword evidence="8" id="KW-0967">Endosome</keyword>
<comment type="similarity">
    <text evidence="4">Belongs to the CDI family.</text>
</comment>
<evidence type="ECO:0000256" key="6">
    <source>
        <dbReference type="ARBA" id="ARBA00022490"/>
    </source>
</evidence>
<dbReference type="PANTHER" id="PTHR10265">
    <property type="entry name" value="CYCLIN-DEPENDENT KINASE INHIBITOR 1"/>
    <property type="match status" value="1"/>
</dbReference>
<feature type="region of interest" description="Disordered" evidence="16">
    <location>
        <begin position="146"/>
        <end position="174"/>
    </location>
</feature>
<dbReference type="GO" id="GO:0005634">
    <property type="term" value="C:nucleus"/>
    <property type="evidence" value="ECO:0007669"/>
    <property type="project" value="UniProtKB-SubCell"/>
</dbReference>
<evidence type="ECO:0000256" key="5">
    <source>
        <dbReference type="ARBA" id="ARBA00014547"/>
    </source>
</evidence>
<dbReference type="GO" id="GO:0008285">
    <property type="term" value="P:negative regulation of cell population proliferation"/>
    <property type="evidence" value="ECO:0007669"/>
    <property type="project" value="TreeGrafter"/>
</dbReference>
<organism evidence="18 19">
    <name type="scientific">Danionella cerebrum</name>
    <dbReference type="NCBI Taxonomy" id="2873325"/>
    <lineage>
        <taxon>Eukaryota</taxon>
        <taxon>Metazoa</taxon>
        <taxon>Chordata</taxon>
        <taxon>Craniata</taxon>
        <taxon>Vertebrata</taxon>
        <taxon>Euteleostomi</taxon>
        <taxon>Actinopterygii</taxon>
        <taxon>Neopterygii</taxon>
        <taxon>Teleostei</taxon>
        <taxon>Ostariophysi</taxon>
        <taxon>Cypriniformes</taxon>
        <taxon>Danionidae</taxon>
        <taxon>Danioninae</taxon>
        <taxon>Danionella</taxon>
    </lineage>
</organism>
<proteinExistence type="inferred from homology"/>
<name>A0A553QNB4_9TELE</name>
<dbReference type="Proteomes" id="UP000316079">
    <property type="component" value="Unassembled WGS sequence"/>
</dbReference>
<dbReference type="GO" id="GO:0005768">
    <property type="term" value="C:endosome"/>
    <property type="evidence" value="ECO:0007669"/>
    <property type="project" value="UniProtKB-SubCell"/>
</dbReference>
<evidence type="ECO:0000259" key="17">
    <source>
        <dbReference type="Pfam" id="PF02234"/>
    </source>
</evidence>
<dbReference type="GO" id="GO:0045930">
    <property type="term" value="P:negative regulation of mitotic cell cycle"/>
    <property type="evidence" value="ECO:0007669"/>
    <property type="project" value="TreeGrafter"/>
</dbReference>
<accession>A0A553QNB4</accession>
<dbReference type="InterPro" id="IPR003175">
    <property type="entry name" value="CDI_dom"/>
</dbReference>
<evidence type="ECO:0000256" key="15">
    <source>
        <dbReference type="ARBA" id="ARBA00045727"/>
    </source>
</evidence>
<dbReference type="Pfam" id="PF02234">
    <property type="entry name" value="CDI"/>
    <property type="match status" value="1"/>
</dbReference>
<keyword evidence="10" id="KW-0649">Protein kinase inhibitor</keyword>
<dbReference type="STRING" id="623744.A0A553QNB4"/>
<comment type="function">
    <text evidence="15">Important regulator of cell cycle progression. Inhibits the kinase activity of CDK2 bound to cyclin A, but has little inhibitory activity on CDK2 bound to SPDYA. Involved in G1 arrest. Potent inhibitor of cyclin E- and cyclin A-CDK2 complexes. Forms a complex with cyclin type D-CDK4 complexes and is involved in the assembly, stability, and modulation of CCND1-CDK4 complex activation. Acts either as an inhibitor or an activator of cyclin type D-CDK4 complexes depending on its phosphorylation state and/or stoichometry.</text>
</comment>
<evidence type="ECO:0000256" key="2">
    <source>
        <dbReference type="ARBA" id="ARBA00004177"/>
    </source>
</evidence>
<dbReference type="InterPro" id="IPR044898">
    <property type="entry name" value="CDI_dom_sf"/>
</dbReference>
<feature type="domain" description="Cyclin-dependent kinase inhibitor" evidence="17">
    <location>
        <begin position="31"/>
        <end position="79"/>
    </location>
</feature>
<evidence type="ECO:0000256" key="16">
    <source>
        <dbReference type="SAM" id="MobiDB-lite"/>
    </source>
</evidence>
<evidence type="ECO:0000256" key="8">
    <source>
        <dbReference type="ARBA" id="ARBA00022753"/>
    </source>
</evidence>
<reference evidence="18 19" key="1">
    <citation type="journal article" date="2019" name="Sci. Data">
        <title>Hybrid genome assembly and annotation of Danionella translucida.</title>
        <authorList>
            <person name="Kadobianskyi M."/>
            <person name="Schulze L."/>
            <person name="Schuelke M."/>
            <person name="Judkewitz B."/>
        </authorList>
    </citation>
    <scope>NUCLEOTIDE SEQUENCE [LARGE SCALE GENOMIC DNA]</scope>
    <source>
        <strain evidence="18 19">Bolton</strain>
    </source>
</reference>
<dbReference type="Gene3D" id="4.10.365.10">
    <property type="entry name" value="p27"/>
    <property type="match status" value="1"/>
</dbReference>
<evidence type="ECO:0000256" key="7">
    <source>
        <dbReference type="ARBA" id="ARBA00022553"/>
    </source>
</evidence>
<evidence type="ECO:0000313" key="18">
    <source>
        <dbReference type="EMBL" id="TRY91472.1"/>
    </source>
</evidence>
<protein>
    <recommendedName>
        <fullName evidence="5">Cyclin-dependent kinase inhibitor 1B</fullName>
    </recommendedName>
    <alternativeName>
        <fullName evidence="14">Cyclin-dependent kinase inhibitor p27</fullName>
    </alternativeName>
    <alternativeName>
        <fullName evidence="13">p27Kip1</fullName>
    </alternativeName>
</protein>
<gene>
    <name evidence="18" type="ORF">DNTS_027217</name>
</gene>
<dbReference type="EMBL" id="SRMA01025744">
    <property type="protein sequence ID" value="TRY91472.1"/>
    <property type="molecule type" value="Genomic_DNA"/>
</dbReference>
<evidence type="ECO:0000256" key="14">
    <source>
        <dbReference type="ARBA" id="ARBA00031925"/>
    </source>
</evidence>
<evidence type="ECO:0000256" key="4">
    <source>
        <dbReference type="ARBA" id="ARBA00006726"/>
    </source>
</evidence>
<dbReference type="PANTHER" id="PTHR10265:SF9">
    <property type="entry name" value="CYCLIN-DEPENDENT KINASE INHIBITOR 1B"/>
    <property type="match status" value="1"/>
</dbReference>
<dbReference type="GO" id="GO:0051087">
    <property type="term" value="F:protein-folding chaperone binding"/>
    <property type="evidence" value="ECO:0007669"/>
    <property type="project" value="TreeGrafter"/>
</dbReference>
<evidence type="ECO:0000256" key="1">
    <source>
        <dbReference type="ARBA" id="ARBA00004123"/>
    </source>
</evidence>
<evidence type="ECO:0000256" key="13">
    <source>
        <dbReference type="ARBA" id="ARBA00031903"/>
    </source>
</evidence>
<keyword evidence="12" id="KW-0131">Cell cycle</keyword>
<keyword evidence="7" id="KW-0597">Phosphoprotein</keyword>
<dbReference type="OrthoDB" id="6373236at2759"/>
<dbReference type="GO" id="GO:0004861">
    <property type="term" value="F:cyclin-dependent protein serine/threonine kinase inhibitor activity"/>
    <property type="evidence" value="ECO:0007669"/>
    <property type="project" value="InterPro"/>
</dbReference>
<evidence type="ECO:0000256" key="12">
    <source>
        <dbReference type="ARBA" id="ARBA00023306"/>
    </source>
</evidence>
<keyword evidence="9" id="KW-0832">Ubl conjugation</keyword>
<keyword evidence="19" id="KW-1185">Reference proteome</keyword>
<keyword evidence="6" id="KW-0963">Cytoplasm</keyword>